<evidence type="ECO:0000256" key="4">
    <source>
        <dbReference type="SAM" id="MobiDB-lite"/>
    </source>
</evidence>
<dbReference type="PANTHER" id="PTHR11717:SF7">
    <property type="entry name" value="LOW MOLECULAR WEIGHT PHOSPHOTYROSINE PROTEIN PHOSPHATASE"/>
    <property type="match status" value="1"/>
</dbReference>
<proteinExistence type="inferred from homology"/>
<dbReference type="Gene3D" id="3.40.50.2300">
    <property type="match status" value="1"/>
</dbReference>
<protein>
    <submittedName>
        <fullName evidence="7">Low molecular weight phosphotyrosine protein phosphatase</fullName>
    </submittedName>
</protein>
<evidence type="ECO:0000256" key="2">
    <source>
        <dbReference type="ARBA" id="ARBA00022801"/>
    </source>
</evidence>
<keyword evidence="2" id="KW-0378">Hydrolase</keyword>
<dbReference type="Pfam" id="PF01451">
    <property type="entry name" value="LMWPc"/>
    <property type="match status" value="1"/>
</dbReference>
<evidence type="ECO:0000313" key="7">
    <source>
        <dbReference type="EMBL" id="KAK8860686.1"/>
    </source>
</evidence>
<sequence>MTSTPIPASNESNTPNDQSNNIADTSATVNSSSSNQESTDQQLVQNNKPAHYNKKKSVLFVCLGNICRSPTCEGICRLISNGDVDAQSASTSSWHRNECPDERSQEICQKHGIDISSHRARAIRNDDWEYFDVIAALDQKVLDTLSGMRPQNSTAKLLLFNAPNGVSDPYYGGRSGFQKMFQQIYNAMGDFLLDNNLIDKLSDRY</sequence>
<accession>A0ABR2ICG2</accession>
<feature type="region of interest" description="Disordered" evidence="4">
    <location>
        <begin position="1"/>
        <end position="49"/>
    </location>
</feature>
<dbReference type="PANTHER" id="PTHR11717">
    <property type="entry name" value="LOW MOLECULAR WEIGHT PROTEIN TYROSINE PHOSPHATASE"/>
    <property type="match status" value="1"/>
</dbReference>
<comment type="caution">
    <text evidence="7">The sequence shown here is derived from an EMBL/GenBank/DDBJ whole genome shotgun (WGS) entry which is preliminary data.</text>
</comment>
<keyword evidence="8" id="KW-1185">Reference proteome</keyword>
<dbReference type="InterPro" id="IPR050438">
    <property type="entry name" value="LMW_PTPase"/>
</dbReference>
<reference evidence="7 8" key="1">
    <citation type="submission" date="2024-04" db="EMBL/GenBank/DDBJ databases">
        <title>Tritrichomonas musculus Genome.</title>
        <authorList>
            <person name="Alves-Ferreira E."/>
            <person name="Grigg M."/>
            <person name="Lorenzi H."/>
            <person name="Galac M."/>
        </authorList>
    </citation>
    <scope>NUCLEOTIDE SEQUENCE [LARGE SCALE GENOMIC DNA]</scope>
    <source>
        <strain evidence="7 8">EAF2021</strain>
    </source>
</reference>
<dbReference type="Proteomes" id="UP001470230">
    <property type="component" value="Unassembled WGS sequence"/>
</dbReference>
<dbReference type="SUPFAM" id="SSF52788">
    <property type="entry name" value="Phosphotyrosine protein phosphatases I"/>
    <property type="match status" value="1"/>
</dbReference>
<organism evidence="7 8">
    <name type="scientific">Tritrichomonas musculus</name>
    <dbReference type="NCBI Taxonomy" id="1915356"/>
    <lineage>
        <taxon>Eukaryota</taxon>
        <taxon>Metamonada</taxon>
        <taxon>Parabasalia</taxon>
        <taxon>Tritrichomonadida</taxon>
        <taxon>Tritrichomonadidae</taxon>
        <taxon>Tritrichomonas</taxon>
    </lineage>
</organism>
<keyword evidence="3" id="KW-0904">Protein phosphatase</keyword>
<name>A0ABR2ICG2_9EUKA</name>
<evidence type="ECO:0000256" key="3">
    <source>
        <dbReference type="ARBA" id="ARBA00022912"/>
    </source>
</evidence>
<evidence type="ECO:0000313" key="8">
    <source>
        <dbReference type="Proteomes" id="UP001470230"/>
    </source>
</evidence>
<dbReference type="PRINTS" id="PR00719">
    <property type="entry name" value="LMWPTPASE"/>
</dbReference>
<evidence type="ECO:0000313" key="6">
    <source>
        <dbReference type="EMBL" id="KAK8835220.1"/>
    </source>
</evidence>
<dbReference type="SMART" id="SM00226">
    <property type="entry name" value="LMWPc"/>
    <property type="match status" value="1"/>
</dbReference>
<dbReference type="InterPro" id="IPR036196">
    <property type="entry name" value="Ptyr_pPase_sf"/>
</dbReference>
<dbReference type="EMBL" id="JAPFFF010000207">
    <property type="protein sequence ID" value="KAK8835220.1"/>
    <property type="molecule type" value="Genomic_DNA"/>
</dbReference>
<dbReference type="InterPro" id="IPR023485">
    <property type="entry name" value="Ptyr_pPase"/>
</dbReference>
<gene>
    <name evidence="7" type="ORF">M9Y10_012351</name>
    <name evidence="6" type="ORF">M9Y10_017072</name>
</gene>
<comment type="similarity">
    <text evidence="1">Belongs to the low molecular weight phosphotyrosine protein phosphatase family.</text>
</comment>
<evidence type="ECO:0000256" key="1">
    <source>
        <dbReference type="ARBA" id="ARBA00011063"/>
    </source>
</evidence>
<feature type="compositionally biased region" description="Polar residues" evidence="4">
    <location>
        <begin position="1"/>
        <end position="48"/>
    </location>
</feature>
<dbReference type="InterPro" id="IPR017867">
    <property type="entry name" value="Tyr_phospatase_low_mol_wt"/>
</dbReference>
<feature type="domain" description="Phosphotyrosine protein phosphatase I" evidence="5">
    <location>
        <begin position="56"/>
        <end position="194"/>
    </location>
</feature>
<dbReference type="EMBL" id="JAPFFF010000018">
    <property type="protein sequence ID" value="KAK8860686.1"/>
    <property type="molecule type" value="Genomic_DNA"/>
</dbReference>
<dbReference type="CDD" id="cd16343">
    <property type="entry name" value="LMWPTP"/>
    <property type="match status" value="1"/>
</dbReference>
<evidence type="ECO:0000259" key="5">
    <source>
        <dbReference type="SMART" id="SM00226"/>
    </source>
</evidence>